<dbReference type="Gene3D" id="3.40.50.1110">
    <property type="entry name" value="SGNH hydrolase"/>
    <property type="match status" value="1"/>
</dbReference>
<evidence type="ECO:0000313" key="2">
    <source>
        <dbReference type="EMBL" id="MFD0763299.1"/>
    </source>
</evidence>
<accession>A0ABW2ZAB0</accession>
<keyword evidence="2" id="KW-0378">Hydrolase</keyword>
<dbReference type="PANTHER" id="PTHR30383">
    <property type="entry name" value="THIOESTERASE 1/PROTEASE 1/LYSOPHOSPHOLIPASE L1"/>
    <property type="match status" value="1"/>
</dbReference>
<evidence type="ECO:0000313" key="3">
    <source>
        <dbReference type="Proteomes" id="UP001597073"/>
    </source>
</evidence>
<dbReference type="Proteomes" id="UP001597073">
    <property type="component" value="Unassembled WGS sequence"/>
</dbReference>
<reference evidence="3" key="1">
    <citation type="journal article" date="2019" name="Int. J. Syst. Evol. Microbiol.">
        <title>The Global Catalogue of Microorganisms (GCM) 10K type strain sequencing project: providing services to taxonomists for standard genome sequencing and annotation.</title>
        <authorList>
            <consortium name="The Broad Institute Genomics Platform"/>
            <consortium name="The Broad Institute Genome Sequencing Center for Infectious Disease"/>
            <person name="Wu L."/>
            <person name="Ma J."/>
        </authorList>
    </citation>
    <scope>NUCLEOTIDE SEQUENCE [LARGE SCALE GENOMIC DNA]</scope>
    <source>
        <strain evidence="3">CCUG 60742</strain>
    </source>
</reference>
<sequence length="298" mass="33601">MPAFNYFGPTIYILMQKGKITFLKRCSLLIFIAIPLLSLINQKEITWVAIGDSITYLNDHRDETKNRVKKGYLTGVTEALPYIKYINQGHNGWTVQGIAREIENLGIVKADLYTIFLGTNDWWAGIPAGTLNDYKNDTGIGTSSGAYRKIINKIRSLNPTAKIVLITPMQRNDFVYINAPNNNAYGSYKDKNGQSLASFAEAVLAIGKYENLPVVDLYHNKDLSIKNTIKFKRLKDNTGHYKNYKYPASIGIPFNPGIDDYPYPIEAQNMTFDGLHPSDRGYKVITKAIVALFKELKL</sequence>
<name>A0ABW2ZAB0_9SPHI</name>
<dbReference type="RefSeq" id="WP_377137240.1">
    <property type="nucleotide sequence ID" value="NZ_JBHTIA010000002.1"/>
</dbReference>
<organism evidence="2 3">
    <name type="scientific">Mucilaginibacter lutimaris</name>
    <dbReference type="NCBI Taxonomy" id="931629"/>
    <lineage>
        <taxon>Bacteria</taxon>
        <taxon>Pseudomonadati</taxon>
        <taxon>Bacteroidota</taxon>
        <taxon>Sphingobacteriia</taxon>
        <taxon>Sphingobacteriales</taxon>
        <taxon>Sphingobacteriaceae</taxon>
        <taxon>Mucilaginibacter</taxon>
    </lineage>
</organism>
<comment type="caution">
    <text evidence="2">The sequence shown here is derived from an EMBL/GenBank/DDBJ whole genome shotgun (WGS) entry which is preliminary data.</text>
</comment>
<dbReference type="Pfam" id="PF13472">
    <property type="entry name" value="Lipase_GDSL_2"/>
    <property type="match status" value="1"/>
</dbReference>
<dbReference type="GO" id="GO:0016787">
    <property type="term" value="F:hydrolase activity"/>
    <property type="evidence" value="ECO:0007669"/>
    <property type="project" value="UniProtKB-KW"/>
</dbReference>
<keyword evidence="3" id="KW-1185">Reference proteome</keyword>
<feature type="domain" description="SGNH hydrolase-type esterase" evidence="1">
    <location>
        <begin position="49"/>
        <end position="284"/>
    </location>
</feature>
<dbReference type="PANTHER" id="PTHR30383:SF5">
    <property type="entry name" value="SGNH HYDROLASE-TYPE ESTERASE DOMAIN-CONTAINING PROTEIN"/>
    <property type="match status" value="1"/>
</dbReference>
<dbReference type="EMBL" id="JBHTIA010000002">
    <property type="protein sequence ID" value="MFD0763299.1"/>
    <property type="molecule type" value="Genomic_DNA"/>
</dbReference>
<dbReference type="SUPFAM" id="SSF52266">
    <property type="entry name" value="SGNH hydrolase"/>
    <property type="match status" value="1"/>
</dbReference>
<dbReference type="InterPro" id="IPR013830">
    <property type="entry name" value="SGNH_hydro"/>
</dbReference>
<evidence type="ECO:0000259" key="1">
    <source>
        <dbReference type="Pfam" id="PF13472"/>
    </source>
</evidence>
<dbReference type="InterPro" id="IPR036514">
    <property type="entry name" value="SGNH_hydro_sf"/>
</dbReference>
<dbReference type="InterPro" id="IPR051532">
    <property type="entry name" value="Ester_Hydrolysis_Enzymes"/>
</dbReference>
<dbReference type="CDD" id="cd00229">
    <property type="entry name" value="SGNH_hydrolase"/>
    <property type="match status" value="1"/>
</dbReference>
<gene>
    <name evidence="2" type="ORF">ACFQZI_00440</name>
</gene>
<proteinExistence type="predicted"/>
<protein>
    <submittedName>
        <fullName evidence="2">SGNH/GDSL hydrolase family protein</fullName>
    </submittedName>
</protein>